<dbReference type="GO" id="GO:0019062">
    <property type="term" value="P:virion attachment to host cell"/>
    <property type="evidence" value="ECO:0007669"/>
    <property type="project" value="UniProtKB-UniRule"/>
</dbReference>
<evidence type="ECO:0000313" key="37">
    <source>
        <dbReference type="EMBL" id="AGK29269.1"/>
    </source>
</evidence>
<evidence type="ECO:0000256" key="22">
    <source>
        <dbReference type="ARBA" id="ARBA00022989"/>
    </source>
</evidence>
<keyword evidence="27 32" id="KW-1015">Disulfide bond</keyword>
<evidence type="ECO:0000256" key="4">
    <source>
        <dbReference type="ARBA" id="ARBA00004563"/>
    </source>
</evidence>
<feature type="disulfide bond" evidence="32">
    <location>
        <begin position="225"/>
        <end position="254"/>
    </location>
</feature>
<dbReference type="Gene3D" id="1.20.5.490">
    <property type="entry name" value="Single helix bin"/>
    <property type="match status" value="1"/>
</dbReference>
<dbReference type="FunFam" id="1.10.287.210:FF:000001">
    <property type="entry name" value="Envelope glycoprotein gp160"/>
    <property type="match status" value="1"/>
</dbReference>
<evidence type="ECO:0000256" key="28">
    <source>
        <dbReference type="ARBA" id="ARBA00023180"/>
    </source>
</evidence>
<proteinExistence type="inferred from homology"/>
<dbReference type="InterPro" id="IPR000777">
    <property type="entry name" value="HIV1_Gp120"/>
</dbReference>
<feature type="region of interest" description="Immunosuppression" evidence="32">
    <location>
        <begin position="575"/>
        <end position="593"/>
    </location>
</feature>
<evidence type="ECO:0000256" key="17">
    <source>
        <dbReference type="ARBA" id="ARBA00022804"/>
    </source>
</evidence>
<evidence type="ECO:0000256" key="9">
    <source>
        <dbReference type="ARBA" id="ARBA00022511"/>
    </source>
</evidence>
<name>M9Z1J7_HV1</name>
<dbReference type="InterPro" id="IPR000328">
    <property type="entry name" value="GP41-like"/>
</dbReference>
<feature type="lipid moiety-binding region" description="S-palmitoyl cysteine; by host" evidence="32">
    <location>
        <position position="755"/>
    </location>
</feature>
<keyword evidence="17 32" id="KW-1161">Viral attachment to host cell</keyword>
<accession>M9Z1J7</accession>
<protein>
    <recommendedName>
        <fullName evidence="32">Envelope glycoprotein gp160</fullName>
    </recommendedName>
    <alternativeName>
        <fullName evidence="32">Env polyprotein</fullName>
    </alternativeName>
    <component>
        <recommendedName>
            <fullName evidence="32">Surface protein gp120</fullName>
            <shortName evidence="32">SU</shortName>
        </recommendedName>
        <alternativeName>
            <fullName evidence="32">Glycoprotein 120</fullName>
            <shortName evidence="32">gp120</shortName>
        </alternativeName>
    </component>
    <component>
        <recommendedName>
            <fullName evidence="32">Transmembrane protein gp41</fullName>
            <shortName evidence="32">TM</shortName>
        </recommendedName>
        <alternativeName>
            <fullName evidence="32">Glycoprotein 41</fullName>
            <shortName evidence="32">gp41</shortName>
        </alternativeName>
    </component>
</protein>
<comment type="subcellular location">
    <molecule>Surface protein gp120</molecule>
    <subcellularLocation>
        <location evidence="32">Virion membrane</location>
        <topology evidence="32">Peripheral membrane protein</topology>
    </subcellularLocation>
    <subcellularLocation>
        <location evidence="32">Host cell membrane</location>
        <topology evidence="32">Peripheral membrane protein</topology>
    </subcellularLocation>
    <subcellularLocation>
        <location evidence="32">Host endosome membrane</location>
        <topology evidence="32">Single-pass type I membrane protein</topology>
    </subcellularLocation>
    <text evidence="32">The surface protein is not anchored to the viral envelope, but associates with the extravirion surface through its binding to TM. It is probably concentrated at the site of budding and incorporated into the virions possibly by contacts between the cytoplasmic tail of Env and the N-terminus of Gag.</text>
</comment>
<evidence type="ECO:0000256" key="2">
    <source>
        <dbReference type="ARBA" id="ARBA00004433"/>
    </source>
</evidence>
<evidence type="ECO:0000256" key="31">
    <source>
        <dbReference type="ARBA" id="ARBA00023296"/>
    </source>
</evidence>
<evidence type="ECO:0000256" key="5">
    <source>
        <dbReference type="ARBA" id="ARBA00004578"/>
    </source>
</evidence>
<keyword evidence="25 32" id="KW-0472">Membrane</keyword>
<evidence type="ECO:0000256" key="13">
    <source>
        <dbReference type="ARBA" id="ARBA00022685"/>
    </source>
</evidence>
<evidence type="ECO:0000256" key="15">
    <source>
        <dbReference type="ARBA" id="ARBA00022703"/>
    </source>
</evidence>
<gene>
    <name evidence="32 37" type="primary">env</name>
</gene>
<feature type="domain" description="Retroviral envelope protein GP41-like" evidence="36">
    <location>
        <begin position="531"/>
        <end position="712"/>
    </location>
</feature>
<dbReference type="GO" id="GO:0019064">
    <property type="term" value="P:fusion of virus membrane with host plasma membrane"/>
    <property type="evidence" value="ECO:0007669"/>
    <property type="project" value="UniProtKB-UniRule"/>
</dbReference>
<dbReference type="GO" id="GO:0055036">
    <property type="term" value="C:virion membrane"/>
    <property type="evidence" value="ECO:0007669"/>
    <property type="project" value="UniProtKB-SubCell"/>
</dbReference>
<dbReference type="GO" id="GO:0052031">
    <property type="term" value="P:symbiont-mediated perturbation of host defense response"/>
    <property type="evidence" value="ECO:0007669"/>
    <property type="project" value="UniProtKB-UniRule"/>
</dbReference>
<dbReference type="InterPro" id="IPR037527">
    <property type="entry name" value="Gp160"/>
</dbReference>
<feature type="region of interest" description="V5" evidence="32">
    <location>
        <begin position="462"/>
        <end position="472"/>
    </location>
</feature>
<feature type="region of interest" description="MPER; binding to GalCer" evidence="32">
    <location>
        <begin position="663"/>
        <end position="684"/>
    </location>
</feature>
<evidence type="ECO:0000256" key="3">
    <source>
        <dbReference type="ARBA" id="ARBA00004505"/>
    </source>
</evidence>
<comment type="caution">
    <text evidence="32 33">Lacks conserved residue(s) required for the propagation of feature annotation.</text>
</comment>
<keyword evidence="30 32" id="KW-0449">Lipoprotein</keyword>
<comment type="PTM">
    <text evidence="32">Palmitoylation of the transmembrane protein and of Env polyprotein (prior to its proteolytic cleavage) is essential for their association with host cell membrane lipid rafts. Palmitoylation is therefore required for envelope trafficking to classical lipid rafts, but not for viral replication.</text>
</comment>
<keyword evidence="21 32" id="KW-1164">Virus endocytosis by host</keyword>
<evidence type="ECO:0000256" key="34">
    <source>
        <dbReference type="SAM" id="MobiDB-lite"/>
    </source>
</evidence>
<keyword evidence="29 32" id="KW-0899">Viral immunoevasion</keyword>
<keyword evidence="28 32" id="KW-0325">Glycoprotein</keyword>
<keyword evidence="9 32" id="KW-1032">Host cell membrane</keyword>
<dbReference type="GO" id="GO:0075512">
    <property type="term" value="P:clathrin-dependent endocytosis of virus by host cell"/>
    <property type="evidence" value="ECO:0007669"/>
    <property type="project" value="UniProtKB-UniRule"/>
</dbReference>
<feature type="transmembrane region" description="Helical" evidence="33">
    <location>
        <begin position="679"/>
        <end position="696"/>
    </location>
</feature>
<comment type="domain">
    <text evidence="32">The CD4-binding region is targeted by the antibody b12.</text>
</comment>
<organism evidence="37">
    <name type="scientific">Human immunodeficiency virus type 1</name>
    <name type="common">HIV-1</name>
    <dbReference type="NCBI Taxonomy" id="11676"/>
    <lineage>
        <taxon>Viruses</taxon>
        <taxon>Riboviria</taxon>
        <taxon>Pararnavirae</taxon>
        <taxon>Artverviricota</taxon>
        <taxon>Revtraviricetes</taxon>
        <taxon>Ortervirales</taxon>
        <taxon>Retroviridae</taxon>
        <taxon>Orthoretrovirinae</taxon>
        <taxon>Lentivirus</taxon>
        <taxon>Lentivirus humimdef1</taxon>
    </lineage>
</organism>
<dbReference type="Gene3D" id="2.170.40.20">
    <property type="entry name" value="Human immunodeficiency virus 1, Gp160, envelope glycoprotein"/>
    <property type="match status" value="2"/>
</dbReference>
<feature type="transmembrane region" description="Helical" evidence="33">
    <location>
        <begin position="20"/>
        <end position="41"/>
    </location>
</feature>
<evidence type="ECO:0000256" key="19">
    <source>
        <dbReference type="ARBA" id="ARBA00022870"/>
    </source>
</evidence>
<dbReference type="GO" id="GO:0019031">
    <property type="term" value="C:viral envelope"/>
    <property type="evidence" value="ECO:0007669"/>
    <property type="project" value="UniProtKB-KW"/>
</dbReference>
<dbReference type="SUPFAM" id="SSF58069">
    <property type="entry name" value="Virus ectodomain"/>
    <property type="match status" value="1"/>
</dbReference>
<comment type="domain">
    <text evidence="32 33">The 17 amino acids long immunosuppressive region is present in many retroviral envelope proteins. Synthetic peptides derived from this relatively conserved sequence inhibit immune function in vitro and in vivo.</text>
</comment>
<feature type="coiled-coil region" evidence="32">
    <location>
        <begin position="634"/>
        <end position="668"/>
    </location>
</feature>
<sequence>MKVKGIQMSWPSLWRWGTLILGLVIMCSASNNLWVTVYYGVPVWRDADTTLFCASDAKAHETEVHNVWATHACVPTDPNPQEIHLENVTENFNMWKNNMVEQMQEDVISLWDQSLKPCVKLTPLCVTLNCTDANLTNDKVTNATNATTDVPKEVGNLTDEVRNCSFNMTTELIDKKQKVHALFYKIDITQIENNSTEYRLVNCNTSVIKQACPKISFDPIPIHYCTPAGYALLKCNDKKFNGTGPCKNVSSVQCTHGIKPVVSTQLLLNGSLAEEEIIIRYENLTNNAKTIIVHLNKSVEINCTRPSNNTRTSITIGPGRAFFGTGDIVGNIRQAYCKINRTEWNETLRQVVVKLREHFNKTIVFQPHSGGDPEITMHHFNCRGEFFYCNTAKLFNSSWIGNETREGRNDTNGTIILPCKIKQIVNMWQGVGQAMYAPPIRGIINCLSNITGILLTRDGDANNTNNETFRPAGGDMRDNWRSELYKYKVVQIEPLGIAPTKAKRRVVEREKRAVGIGAMIFGFLGAAGSTMGAASITLTVQARQLLSGIVQQQSNLLRAIEAQQHLLQLTVWGIKQLQARVLAVERYLKDQKLLGLWGCSGKIICTTAVPWNSTWSNRSYEEIWKNMTWIEWEREISDYTSQIYDILTETQNQQDRNEKDLLELDKWASLWNWFDITKWLWYIKIFIIIFAVLSIVNRVRQGYSPLSFQTPTHHQREPDRPEGIEEGGGEQDKDRSVRLVSGFLALVWDDLRSLCLFSYHRLRDLVLIAARTVELLGRSSLKGLRWGWEGLKYLGNLLLYLGQELKISAISLLNATAITVAGWTDRVIEVAQGAWRAVLHIPRRIRQGLERALL</sequence>
<keyword evidence="8 32" id="KW-1170">Fusion of virus membrane with host endosomal membrane</keyword>
<evidence type="ECO:0000256" key="21">
    <source>
        <dbReference type="ARBA" id="ARBA00022890"/>
    </source>
</evidence>
<dbReference type="FunFam" id="2.170.40.20:FF:000004">
    <property type="entry name" value="Envelope glycoprotein gp160"/>
    <property type="match status" value="1"/>
</dbReference>
<evidence type="ECO:0000256" key="8">
    <source>
        <dbReference type="ARBA" id="ARBA00022510"/>
    </source>
</evidence>
<comment type="domain">
    <text evidence="32">The YXXL motif is involved in determining the exact site of viral release at the surface of infected mononuclear cells and promotes endocytosis. YXXL and di-leucine endocytosis motifs interact directly or indirectly with the clathrin adapter complexes, opperate independently, and their activities are not additive.</text>
</comment>
<organismHost>
    <name type="scientific">Homo sapiens</name>
    <name type="common">Human</name>
    <dbReference type="NCBI Taxonomy" id="9606"/>
</organismHost>
<keyword evidence="11 32" id="KW-0945">Host-virus interaction</keyword>
<evidence type="ECO:0000256" key="1">
    <source>
        <dbReference type="ARBA" id="ARBA00004402"/>
    </source>
</evidence>
<comment type="subunit">
    <text evidence="32">The mature envelope protein (Env) consists of a homotrimer of non-covalently associated gp120-gp41 heterodimers. The resulting complex protrudes from the virus surface as a spike. There seems to be as few as 10 spikes on the average virion. Surface protein gp120 interacts with host CD4, CCR5 and CXCR4. Gp120 also interacts with the C-type lectins CD209/DC-SIGN and CLEC4M/DC-SIGNR (collectively referred to as DC-SIGN(R)). Gp120 and gp41 interact with GalCer. Gp120 interacts with host ITGA4/ITGB7 complex; on CD4+ T-cells, this interaction results in rapid activation of integrin ITGAL/LFA-1, which facilitates efficient cell-to-cell spreading of HIV-1. Gp120 interacts with cell-associated heparan sulfate; this interaction increases virus infectivity on permissive cells and may be involved in infection of CD4- cells.</text>
</comment>
<evidence type="ECO:0000256" key="24">
    <source>
        <dbReference type="ARBA" id="ARBA00023054"/>
    </source>
</evidence>
<evidence type="ECO:0000256" key="11">
    <source>
        <dbReference type="ARBA" id="ARBA00022581"/>
    </source>
</evidence>
<keyword evidence="15 32" id="KW-0053">Apoptosis</keyword>
<dbReference type="GO" id="GO:0005198">
    <property type="term" value="F:structural molecule activity"/>
    <property type="evidence" value="ECO:0007669"/>
    <property type="project" value="UniProtKB-UniRule"/>
</dbReference>
<feature type="region of interest" description="CD4-binding loop" evidence="32">
    <location>
        <begin position="368"/>
        <end position="378"/>
    </location>
</feature>
<keyword evidence="19 32" id="KW-1043">Host membrane</keyword>
<comment type="domain">
    <text evidence="32">Some of the most genetically diverse regions of the viral genome are present in Env. They are called variable regions 1 through 5 (V1 through V5). Coreceptor usage of gp120 is determined mainly by the primary structure of the third variable region (V3) in the outer domain of gp120. The sequence of V3 determines which coreceptor, CCR5 and/or CXCR4 (corresponding to R5/macrophage, X4/T cell and R5X4/T cell and macrophage tropism), is used to trigger the fusion potential of the Env complex, and hence which cells the virus can infect. Binding to CCR5 involves a region adjacent in addition to V3.</text>
</comment>
<comment type="domain">
    <text evidence="32">The membrane proximal external region (MPER) present in gp41 is a tryptophan-rich region recognized by the antibodies 2F5, Z13, and 4E10. MPER seems to play a role in fusion.</text>
</comment>
<feature type="short sequence motif" description="YXXL motif; contains endocytosis signal" evidence="32">
    <location>
        <begin position="703"/>
        <end position="706"/>
    </location>
</feature>
<keyword evidence="14 32" id="KW-0812">Transmembrane</keyword>
<dbReference type="Pfam" id="PF00516">
    <property type="entry name" value="GP120"/>
    <property type="match status" value="1"/>
</dbReference>
<comment type="miscellaneous">
    <text evidence="32">Inhibitors targeting HIV-1 viral envelope proteins are used as antiretroviral drugs. Attachment of virions to the cell surface via non-specific interactions and CD4 binding can be blocked by inhibitors that include cyanovirin-N, cyclotriazadisulfonamide analogs, PRO 2000, TNX 355 and PRO 542. In addition, BMS 806 can block CD4-induced conformational changes. Env interactions with the coreceptor molecules can be targeted by CCR5 antagonists including SCH-D, maraviroc (UK 427857) and aplaviroc (GW 873140), and the CXCR4 antagonist AMD 070. Fusion of viral and cellular membranes can be inhibited by peptides such as enfuvirtide and tifuvirtide (T 1249). Resistance to inhibitors associated with mutations in Env are observed. Most of the time, single mutations confer only a modest reduction in drug susceptibility. Combination of several mutations is usually required to develop a high-level drug resistance.</text>
</comment>
<evidence type="ECO:0000256" key="27">
    <source>
        <dbReference type="ARBA" id="ARBA00023157"/>
    </source>
</evidence>
<comment type="function">
    <text evidence="32">Envelope glycoprotein gp160: Oligomerizes in the host endoplasmic reticulum into predominantly trimers. In a second time, gp160 transits in the host Golgi, where glycosylation is completed. The precursor is then proteolytically cleaved in the trans-Golgi and thereby activated by cellular furin or furin-like proteases to produce gp120 and gp41.</text>
</comment>
<dbReference type="HAMAP" id="MF_04083">
    <property type="entry name" value="HIV_ENV"/>
    <property type="match status" value="1"/>
</dbReference>
<dbReference type="GO" id="GO:0016020">
    <property type="term" value="C:membrane"/>
    <property type="evidence" value="ECO:0007669"/>
    <property type="project" value="UniProtKB-UniRule"/>
</dbReference>
<evidence type="ECO:0000256" key="29">
    <source>
        <dbReference type="ARBA" id="ARBA00023280"/>
    </source>
</evidence>
<evidence type="ECO:0000256" key="7">
    <source>
        <dbReference type="ARBA" id="ARBA00022506"/>
    </source>
</evidence>
<feature type="region of interest" description="Fusion peptide" evidence="32">
    <location>
        <begin position="513"/>
        <end position="533"/>
    </location>
</feature>
<dbReference type="GO" id="GO:0020002">
    <property type="term" value="C:host cell plasma membrane"/>
    <property type="evidence" value="ECO:0007669"/>
    <property type="project" value="UniProtKB-SubCell"/>
</dbReference>
<keyword evidence="24 32" id="KW-0175">Coiled coil</keyword>
<reference evidence="37" key="1">
    <citation type="submission" date="2013-03" db="EMBL/GenBank/DDBJ databases">
        <authorList>
            <person name="Bailer R."/>
            <person name="Bhattacharya T."/>
            <person name="Chen Y."/>
            <person name="DeCamp A."/>
            <person name="Gao F."/>
            <person name="Gao H."/>
            <person name="Giorgi E."/>
            <person name="Gottardo R."/>
            <person name="Greene K."/>
            <person name="Hahn B."/>
            <person name="Hraber P."/>
            <person name="Kim J."/>
            <person name="Korber B."/>
            <person name="Lapedes A."/>
            <person name="Mascola J."/>
            <person name="Montefiori D."/>
            <person name="O'Sullivan A."/>
            <person name="Permpikul P."/>
            <person name="Poltavaee K."/>
            <person name="Sanders-Buell E."/>
            <person name="Seaman M."/>
            <person name="Self S."/>
            <person name="Sutthent R."/>
            <person name="Swanstrom R."/>
            <person name="Williamson C."/>
            <person name="Tovanabutra S."/>
        </authorList>
    </citation>
    <scope>NUCLEOTIDE SEQUENCE</scope>
    <source>
        <strain evidence="37">T256254_14</strain>
    </source>
</reference>
<evidence type="ECO:0000256" key="32">
    <source>
        <dbReference type="HAMAP-Rule" id="MF_04083"/>
    </source>
</evidence>
<evidence type="ECO:0000259" key="36">
    <source>
        <dbReference type="Pfam" id="PF00517"/>
    </source>
</evidence>
<dbReference type="Pfam" id="PF00517">
    <property type="entry name" value="GP41"/>
    <property type="match status" value="1"/>
</dbReference>
<keyword evidence="16 32" id="KW-0732">Signal</keyword>
<feature type="compositionally biased region" description="Basic and acidic residues" evidence="34">
    <location>
        <begin position="714"/>
        <end position="723"/>
    </location>
</feature>
<keyword evidence="13 32" id="KW-0165">Cleavage on pair of basic residues</keyword>
<comment type="PTM">
    <text evidence="32">Highly glycosylated by host. The high number of glycan on the protein is reffered to as 'glycan shield' because it contributes to hide protein sequence from adaptive immune system.</text>
</comment>
<keyword evidence="20 32" id="KW-0261">Viral envelope protein</keyword>
<feature type="chain" id="PRO_5023551624" description="Transmembrane protein gp41" evidence="32">
    <location>
        <begin position="513"/>
        <end position="854"/>
    </location>
</feature>
<evidence type="ECO:0000256" key="6">
    <source>
        <dbReference type="ARBA" id="ARBA00004650"/>
    </source>
</evidence>
<dbReference type="GO" id="GO:0044175">
    <property type="term" value="C:host cell endosome membrane"/>
    <property type="evidence" value="ECO:0007669"/>
    <property type="project" value="UniProtKB-SubCell"/>
</dbReference>
<keyword evidence="26 32" id="KW-0564">Palmitate</keyword>
<comment type="PTM">
    <text evidence="32">Specific enzymatic cleavages in vivo yield mature proteins. Envelope glycoproteins are synthesized as a inactive precursor that is heavily N-glycosylated and processed likely by host cell furin in the Golgi to yield the mature SU and TM proteins. The cleavage site between SU and TM requires the minimal sequence [KR]-X-[KR]-R. About 2 of the 9 disulfide bonds of gp41 are reduced by P4HB/PDI, following binding to CD4 receptor.</text>
</comment>
<dbReference type="GO" id="GO:0039654">
    <property type="term" value="P:fusion of virus membrane with host endosome membrane"/>
    <property type="evidence" value="ECO:0007669"/>
    <property type="project" value="UniProtKB-UniRule"/>
</dbReference>
<comment type="subcellular location">
    <molecule>Transmembrane protein gp41</molecule>
    <subcellularLocation>
        <location evidence="32">Virion membrane</location>
        <topology evidence="32">Single-pass type I membrane protein</topology>
    </subcellularLocation>
    <subcellularLocation>
        <location evidence="32">Host cell membrane</location>
        <topology evidence="32">Single-pass type I membrane protein</topology>
    </subcellularLocation>
    <subcellularLocation>
        <location evidence="32">Host endosome membrane</location>
        <topology evidence="32">Single-pass type I membrane protein</topology>
    </subcellularLocation>
    <text evidence="32">It is probably concentrated at the site of budding and incorporated into the virions possibly by contacts between the cytoplasmic tail of Env and the N-terminus of Gag.</text>
</comment>
<keyword evidence="31 32" id="KW-1160">Virus entry into host cell</keyword>
<feature type="region of interest" description="Disordered" evidence="34">
    <location>
        <begin position="709"/>
        <end position="733"/>
    </location>
</feature>
<feature type="region of interest" description="V2" evidence="32">
    <location>
        <begin position="164"/>
        <end position="203"/>
    </location>
</feature>
<dbReference type="InterPro" id="IPR036377">
    <property type="entry name" value="Gp120_core_sf"/>
</dbReference>
<evidence type="ECO:0000256" key="16">
    <source>
        <dbReference type="ARBA" id="ARBA00022729"/>
    </source>
</evidence>
<keyword evidence="22 32" id="KW-1133">Transmembrane helix</keyword>
<feature type="topological domain" description="Cytoplasmic" evidence="32">
    <location>
        <begin position="697"/>
        <end position="854"/>
    </location>
</feature>
<evidence type="ECO:0000259" key="35">
    <source>
        <dbReference type="Pfam" id="PF00516"/>
    </source>
</evidence>
<comment type="similarity">
    <text evidence="32">Belongs to the HIV-1 env protein family.</text>
</comment>
<feature type="transmembrane region" description="Helical" evidence="33">
    <location>
        <begin position="513"/>
        <end position="536"/>
    </location>
</feature>
<keyword evidence="10 32" id="KW-1165">Clathrin-mediated endocytosis of virus by host</keyword>
<keyword evidence="12 32" id="KW-1162">Viral penetration into host cytoplasm</keyword>
<dbReference type="GO" id="GO:1903908">
    <property type="term" value="P:positive regulation of plasma membrane raft polarization"/>
    <property type="evidence" value="ECO:0007669"/>
    <property type="project" value="UniProtKB-UniRule"/>
</dbReference>
<evidence type="ECO:0000256" key="14">
    <source>
        <dbReference type="ARBA" id="ARBA00022692"/>
    </source>
</evidence>
<comment type="miscellaneous">
    <text evidence="32">HIV-1 lineages are divided in three main groups, M (for Major), O (for Outlier), and N (for New, or Non-M, Non-O). The vast majority of strains found worldwide belong to the group M. Group O seems to be endemic to and largely confined to Cameroon and neighboring countries in West Central Africa, where these viruses represent a small minority of HIV-1 strains. The group N is represented by a limited number of isolates from Cameroonian persons. The group M is further subdivided in 9 clades or subtypes (A to D, F to H, J and K).</text>
</comment>
<feature type="disulfide bond" evidence="32">
    <location>
        <begin position="53"/>
        <end position="73"/>
    </location>
</feature>
<dbReference type="GO" id="GO:0019082">
    <property type="term" value="P:viral protein processing"/>
    <property type="evidence" value="ECO:0007669"/>
    <property type="project" value="UniProtKB-UniRule"/>
</dbReference>
<dbReference type="FunFam" id="2.170.40.20:FF:000003">
    <property type="entry name" value="Envelope glycoprotein gp160"/>
    <property type="match status" value="1"/>
</dbReference>
<feature type="site" description="Cleavage; by host furin" evidence="32">
    <location>
        <begin position="512"/>
        <end position="513"/>
    </location>
</feature>
<dbReference type="SUPFAM" id="SSF56502">
    <property type="entry name" value="gp120 core"/>
    <property type="match status" value="2"/>
</dbReference>
<keyword evidence="7 32" id="KW-1168">Fusion of virus membrane with host membrane</keyword>
<dbReference type="GO" id="GO:1903911">
    <property type="term" value="P:positive regulation of receptor clustering"/>
    <property type="evidence" value="ECO:0007669"/>
    <property type="project" value="UniProtKB-UniRule"/>
</dbReference>
<feature type="chain" id="PRO_5023551623" description="Envelope glycoprotein gp160" evidence="32">
    <location>
        <begin position="32"/>
        <end position="854"/>
    </location>
</feature>
<evidence type="ECO:0000256" key="10">
    <source>
        <dbReference type="ARBA" id="ARBA00022570"/>
    </source>
</evidence>
<dbReference type="Gene3D" id="1.10.287.210">
    <property type="match status" value="1"/>
</dbReference>
<evidence type="ECO:0000256" key="26">
    <source>
        <dbReference type="ARBA" id="ARBA00023139"/>
    </source>
</evidence>
<comment type="subcellular location">
    <subcellularLocation>
        <location evidence="3">Host cell membrane</location>
        <topology evidence="3">Peripheral membrane protein</topology>
    </subcellularLocation>
    <subcellularLocation>
        <location evidence="1">Host cell membrane</location>
        <topology evidence="1">Single-pass type I membrane protein</topology>
    </subcellularLocation>
    <subcellularLocation>
        <location evidence="2">Host endosome membrane</location>
        <topology evidence="2">Peripheral membrane protein</topology>
    </subcellularLocation>
    <subcellularLocation>
        <location evidence="5">Host endosome membrane</location>
        <topology evidence="5">Single-pass type I membrane protein</topology>
    </subcellularLocation>
    <subcellularLocation>
        <location evidence="6">Virion membrane</location>
        <topology evidence="6">Peripheral membrane protein</topology>
    </subcellularLocation>
    <subcellularLocation>
        <location evidence="4">Virion membrane</location>
        <topology evidence="4">Single-pass type I membrane protein</topology>
    </subcellularLocation>
</comment>
<feature type="domain" description="Human immunodeficiency virus 1 envelope glycoprotein Gp120" evidence="35">
    <location>
        <begin position="33"/>
        <end position="512"/>
    </location>
</feature>
<keyword evidence="18 32" id="KW-0946">Virion</keyword>
<evidence type="ECO:0000256" key="12">
    <source>
        <dbReference type="ARBA" id="ARBA00022595"/>
    </source>
</evidence>
<evidence type="ECO:0000256" key="23">
    <source>
        <dbReference type="ARBA" id="ARBA00023046"/>
    </source>
</evidence>
<comment type="function">
    <text evidence="32">Surface protein gp120: Attaches the virus to the host lymphoid cell by binding to the primary receptor CD4. This interaction induces a structural rearrangement creating a high affinity binding site for a chemokine coreceptor like CXCR4 and/or CCR5. Acts as a ligand for CD209/DC-SIGN and CLEC4M/DC-SIGNR, which are respectively found on dendritic cells (DCs), and on endothelial cells of liver sinusoids and lymph node sinuses. These interactions allow capture of viral particles at mucosal surfaces by these cells and subsequent transmission to permissive cells. HIV subverts the migration properties of dendritic cells to gain access to CD4+ T-cells in lymph nodes. Virus transmission to permissive T-cells occurs either in trans (without DCs infection, through viral capture and transmission), or in cis (following DCs productive infection, through the usual CD4-gp120 interaction), thereby inducing a robust infection. In trans infection, bound virions remain infectious over days and it is proposed that they are not degraded, but protected in non-lysosomal acidic organelles within the DCs close to the cell membrane thus contributing to the viral infectious potential during DCs' migration from the periphery to the lymphoid tissues. On arrival at lymphoid tissues, intact virions recycle back to DCs' cell surface allowing virus transmission to CD4+ T-cells.</text>
</comment>
<keyword evidence="23 32" id="KW-1039">Host endosome</keyword>
<comment type="function">
    <text evidence="32">Transmembrane protein gp41: Acts as a class I viral fusion protein. Under the current model, the protein has at least 3 conformational states: pre-fusion native state, pre-hairpin intermediate state, and post-fusion hairpin state. During fusion of viral and target intracellular membranes, the coiled coil regions (heptad repeats) assume a trimer-of-hairpins structure, positioning the fusion peptide in close proximity to the C-terminal region of the ectodomain. The formation of this structure appears to drive apposition and subsequent fusion of viral and target cell membranes. Complete fusion occurs in host cell endosomes and is dynamin-dependent, however some lipid transfer might occur at the plasma membrane. The virus undergoes clathrin-dependent internalization long before endosomal fusion, thus minimizing the surface exposure of conserved viral epitopes during fusion and reducing the efficacy of inhibitors targeting these epitopes. Membranes fusion leads to delivery of the nucleocapsid into the cytoplasm.</text>
</comment>
<evidence type="ECO:0000256" key="30">
    <source>
        <dbReference type="ARBA" id="ARBA00023288"/>
    </source>
</evidence>
<evidence type="ECO:0000256" key="33">
    <source>
        <dbReference type="RuleBase" id="RU363095"/>
    </source>
</evidence>
<feature type="short sequence motif" description="Di-leucine internalization motif" evidence="32">
    <location>
        <begin position="853"/>
        <end position="854"/>
    </location>
</feature>
<evidence type="ECO:0000256" key="18">
    <source>
        <dbReference type="ARBA" id="ARBA00022844"/>
    </source>
</evidence>
<feature type="disulfide bond" evidence="32">
    <location>
        <begin position="599"/>
        <end position="605"/>
    </location>
</feature>
<dbReference type="EMBL" id="KC748983">
    <property type="protein sequence ID" value="AGK29269.1"/>
    <property type="molecule type" value="Genomic_RNA"/>
</dbReference>
<evidence type="ECO:0000256" key="20">
    <source>
        <dbReference type="ARBA" id="ARBA00022879"/>
    </source>
</evidence>
<dbReference type="CDD" id="cd09909">
    <property type="entry name" value="HIV-1-like_HR1-HR2"/>
    <property type="match status" value="1"/>
</dbReference>
<feature type="disulfide bond" evidence="32">
    <location>
        <begin position="235"/>
        <end position="246"/>
    </location>
</feature>
<evidence type="ECO:0000256" key="25">
    <source>
        <dbReference type="ARBA" id="ARBA00023136"/>
    </source>
</evidence>